<dbReference type="SUPFAM" id="SSF55781">
    <property type="entry name" value="GAF domain-like"/>
    <property type="match status" value="1"/>
</dbReference>
<evidence type="ECO:0000256" key="1">
    <source>
        <dbReference type="ARBA" id="ARBA00023015"/>
    </source>
</evidence>
<gene>
    <name evidence="6" type="ORF">Natoc_2923</name>
</gene>
<dbReference type="EMBL" id="CP003929">
    <property type="protein sequence ID" value="AGB38679.1"/>
    <property type="molecule type" value="Genomic_DNA"/>
</dbReference>
<sequence length="257" mass="28188">MTADVPLTTAARTFEILETIRERGGASVSELTDLHDLPKSTVHDYVTTLTRLGYLTNDDGEYDLSLAFLAHGTYARNAIAHADRVEPALEELADETGEIVWYIVEEGGRGVYAGKGIGRDALQPYASIGTRSALHTIAGGKAILAALPDDRVDEIVAEHGLERHTERTITARDELEDARDRIRERGYALNDGENIDGWRAVASPVVLEEELYGAIAVAGPKNRLRGEYFEERLPELTVGTANEVQLRLRSESGTGFR</sequence>
<dbReference type="eggNOG" id="arCOG02798">
    <property type="taxonomic scope" value="Archaea"/>
</dbReference>
<dbReference type="KEGG" id="nou:Natoc_2923"/>
<evidence type="ECO:0000259" key="4">
    <source>
        <dbReference type="PROSITE" id="PS51077"/>
    </source>
</evidence>
<dbReference type="SUPFAM" id="SSF46785">
    <property type="entry name" value="Winged helix' DNA-binding domain"/>
    <property type="match status" value="1"/>
</dbReference>
<dbReference type="Pfam" id="PF01614">
    <property type="entry name" value="IclR_C"/>
    <property type="match status" value="1"/>
</dbReference>
<organism evidence="6 7">
    <name type="scientific">Natronococcus occultus SP4</name>
    <dbReference type="NCBI Taxonomy" id="694430"/>
    <lineage>
        <taxon>Archaea</taxon>
        <taxon>Methanobacteriati</taxon>
        <taxon>Methanobacteriota</taxon>
        <taxon>Stenosarchaea group</taxon>
        <taxon>Halobacteria</taxon>
        <taxon>Halobacteriales</taxon>
        <taxon>Natrialbaceae</taxon>
        <taxon>Natronococcus</taxon>
    </lineage>
</organism>
<evidence type="ECO:0000256" key="3">
    <source>
        <dbReference type="ARBA" id="ARBA00023163"/>
    </source>
</evidence>
<evidence type="ECO:0000313" key="7">
    <source>
        <dbReference type="Proteomes" id="UP000010878"/>
    </source>
</evidence>
<dbReference type="GO" id="GO:0003700">
    <property type="term" value="F:DNA-binding transcription factor activity"/>
    <property type="evidence" value="ECO:0007669"/>
    <property type="project" value="TreeGrafter"/>
</dbReference>
<keyword evidence="3" id="KW-0804">Transcription</keyword>
<keyword evidence="2" id="KW-0238">DNA-binding</keyword>
<evidence type="ECO:0000256" key="2">
    <source>
        <dbReference type="ARBA" id="ARBA00023125"/>
    </source>
</evidence>
<dbReference type="GO" id="GO:0045892">
    <property type="term" value="P:negative regulation of DNA-templated transcription"/>
    <property type="evidence" value="ECO:0007669"/>
    <property type="project" value="TreeGrafter"/>
</dbReference>
<feature type="domain" description="IclR-ED" evidence="5">
    <location>
        <begin position="67"/>
        <end position="250"/>
    </location>
</feature>
<dbReference type="InterPro" id="IPR036390">
    <property type="entry name" value="WH_DNA-bd_sf"/>
</dbReference>
<accession>L0K2T8</accession>
<keyword evidence="1" id="KW-0805">Transcription regulation</keyword>
<reference evidence="6 7" key="1">
    <citation type="submission" date="2012-11" db="EMBL/GenBank/DDBJ databases">
        <title>FINISHED of Natronococcus occultus SP4, DSM 3396.</title>
        <authorList>
            <consortium name="DOE Joint Genome Institute"/>
            <person name="Eisen J."/>
            <person name="Huntemann M."/>
            <person name="Wei C.-L."/>
            <person name="Han J."/>
            <person name="Detter J.C."/>
            <person name="Han C."/>
            <person name="Tapia R."/>
            <person name="Chen A."/>
            <person name="Kyrpides N."/>
            <person name="Mavromatis K."/>
            <person name="Markowitz V."/>
            <person name="Szeto E."/>
            <person name="Ivanova N."/>
            <person name="Mikhailova N."/>
            <person name="Ovchinnikova G."/>
            <person name="Pagani I."/>
            <person name="Pati A."/>
            <person name="Goodwin L."/>
            <person name="Nordberg H.P."/>
            <person name="Cantor M.N."/>
            <person name="Hua S.X."/>
            <person name="Woyke T."/>
            <person name="Eisen J."/>
            <person name="Klenk H.-P."/>
            <person name="Klenk H.-P."/>
        </authorList>
    </citation>
    <scope>NUCLEOTIDE SEQUENCE [LARGE SCALE GENOMIC DNA]</scope>
    <source>
        <strain evidence="6 7">SP4</strain>
    </source>
</reference>
<dbReference type="RefSeq" id="WP_015322118.1">
    <property type="nucleotide sequence ID" value="NC_019974.1"/>
</dbReference>
<dbReference type="PROSITE" id="PS51077">
    <property type="entry name" value="HTH_ICLR"/>
    <property type="match status" value="1"/>
</dbReference>
<dbReference type="GO" id="GO:0003677">
    <property type="term" value="F:DNA binding"/>
    <property type="evidence" value="ECO:0007669"/>
    <property type="project" value="UniProtKB-KW"/>
</dbReference>
<dbReference type="Proteomes" id="UP000010878">
    <property type="component" value="Chromosome"/>
</dbReference>
<proteinExistence type="predicted"/>
<keyword evidence="7" id="KW-1185">Reference proteome</keyword>
<dbReference type="InterPro" id="IPR036388">
    <property type="entry name" value="WH-like_DNA-bd_sf"/>
</dbReference>
<evidence type="ECO:0000259" key="5">
    <source>
        <dbReference type="PROSITE" id="PS51078"/>
    </source>
</evidence>
<dbReference type="InterPro" id="IPR005471">
    <property type="entry name" value="Tscrpt_reg_IclR_N"/>
</dbReference>
<feature type="domain" description="HTH iclR-type" evidence="4">
    <location>
        <begin position="7"/>
        <end position="66"/>
    </location>
</feature>
<dbReference type="HOGENOM" id="CLU_062618_6_1_2"/>
<dbReference type="Gene3D" id="3.30.450.40">
    <property type="match status" value="1"/>
</dbReference>
<protein>
    <submittedName>
        <fullName evidence="6">Transcriptional regulator</fullName>
    </submittedName>
</protein>
<dbReference type="OrthoDB" id="14763at2157"/>
<dbReference type="Gene3D" id="1.10.10.10">
    <property type="entry name" value="Winged helix-like DNA-binding domain superfamily/Winged helix DNA-binding domain"/>
    <property type="match status" value="1"/>
</dbReference>
<name>L0K2T8_9EURY</name>
<dbReference type="AlphaFoldDB" id="L0K2T8"/>
<dbReference type="PANTHER" id="PTHR30136">
    <property type="entry name" value="HELIX-TURN-HELIX TRANSCRIPTIONAL REGULATOR, ICLR FAMILY"/>
    <property type="match status" value="1"/>
</dbReference>
<evidence type="ECO:0000313" key="6">
    <source>
        <dbReference type="EMBL" id="AGB38679.1"/>
    </source>
</evidence>
<dbReference type="InterPro" id="IPR029016">
    <property type="entry name" value="GAF-like_dom_sf"/>
</dbReference>
<dbReference type="PANTHER" id="PTHR30136:SF35">
    <property type="entry name" value="HTH-TYPE TRANSCRIPTIONAL REGULATOR RV1719"/>
    <property type="match status" value="1"/>
</dbReference>
<dbReference type="PROSITE" id="PS51078">
    <property type="entry name" value="ICLR_ED"/>
    <property type="match status" value="1"/>
</dbReference>
<dbReference type="GeneID" id="14403310"/>
<dbReference type="SMART" id="SM00346">
    <property type="entry name" value="HTH_ICLR"/>
    <property type="match status" value="1"/>
</dbReference>
<dbReference type="InterPro" id="IPR050707">
    <property type="entry name" value="HTH_MetabolicPath_Reg"/>
</dbReference>
<dbReference type="Pfam" id="PF09339">
    <property type="entry name" value="HTH_IclR"/>
    <property type="match status" value="1"/>
</dbReference>
<dbReference type="InterPro" id="IPR014757">
    <property type="entry name" value="Tscrpt_reg_IclR_C"/>
</dbReference>